<comment type="caution">
    <text evidence="5">The sequence shown here is derived from an EMBL/GenBank/DDBJ whole genome shotgun (WGS) entry which is preliminary data.</text>
</comment>
<dbReference type="InterPro" id="IPR036291">
    <property type="entry name" value="NAD(P)-bd_dom_sf"/>
</dbReference>
<dbReference type="PANTHER" id="PTHR42789:SF1">
    <property type="entry name" value="D-ISOMER SPECIFIC 2-HYDROXYACID DEHYDROGENASE FAMILY PROTEIN (AFU_ORTHOLOGUE AFUA_6G10090)"/>
    <property type="match status" value="1"/>
</dbReference>
<evidence type="ECO:0000256" key="3">
    <source>
        <dbReference type="ARBA" id="ARBA00023027"/>
    </source>
</evidence>
<evidence type="ECO:0000313" key="6">
    <source>
        <dbReference type="Proteomes" id="UP001597045"/>
    </source>
</evidence>
<reference evidence="6" key="1">
    <citation type="journal article" date="2019" name="Int. J. Syst. Evol. Microbiol.">
        <title>The Global Catalogue of Microorganisms (GCM) 10K type strain sequencing project: providing services to taxonomists for standard genome sequencing and annotation.</title>
        <authorList>
            <consortium name="The Broad Institute Genomics Platform"/>
            <consortium name="The Broad Institute Genome Sequencing Center for Infectious Disease"/>
            <person name="Wu L."/>
            <person name="Ma J."/>
        </authorList>
    </citation>
    <scope>NUCLEOTIDE SEQUENCE [LARGE SCALE GENOMIC DNA]</scope>
    <source>
        <strain evidence="6">JCM 31486</strain>
    </source>
</reference>
<evidence type="ECO:0000313" key="5">
    <source>
        <dbReference type="EMBL" id="MFD1052421.1"/>
    </source>
</evidence>
<evidence type="ECO:0000259" key="4">
    <source>
        <dbReference type="Pfam" id="PF02826"/>
    </source>
</evidence>
<dbReference type="SUPFAM" id="SSF51735">
    <property type="entry name" value="NAD(P)-binding Rossmann-fold domains"/>
    <property type="match status" value="1"/>
</dbReference>
<organism evidence="5 6">
    <name type="scientific">Kibdelosporangium lantanae</name>
    <dbReference type="NCBI Taxonomy" id="1497396"/>
    <lineage>
        <taxon>Bacteria</taxon>
        <taxon>Bacillati</taxon>
        <taxon>Actinomycetota</taxon>
        <taxon>Actinomycetes</taxon>
        <taxon>Pseudonocardiales</taxon>
        <taxon>Pseudonocardiaceae</taxon>
        <taxon>Kibdelosporangium</taxon>
    </lineage>
</organism>
<gene>
    <name evidence="5" type="ORF">ACFQ1S_45970</name>
</gene>
<sequence length="138" mass="15355">MAEYTLAMILLSGKQALERARTYRAEGVRDHWLGMPREVGNFGRTIGILSASMVGRRVIELLRPYDMPVLLHDPYVSYEEAAALGAERVSIGELFSRSDVVSVHTPLLPETRGLVSRELIYAMRRDAVLINTARGAVV</sequence>
<dbReference type="Proteomes" id="UP001597045">
    <property type="component" value="Unassembled WGS sequence"/>
</dbReference>
<comment type="similarity">
    <text evidence="1">Belongs to the D-isomer specific 2-hydroxyacid dehydrogenase family.</text>
</comment>
<keyword evidence="3" id="KW-0520">NAD</keyword>
<name>A0ABW3MPF0_9PSEU</name>
<dbReference type="Pfam" id="PF02826">
    <property type="entry name" value="2-Hacid_dh_C"/>
    <property type="match status" value="1"/>
</dbReference>
<dbReference type="InterPro" id="IPR006140">
    <property type="entry name" value="D-isomer_DH_NAD-bd"/>
</dbReference>
<dbReference type="PROSITE" id="PS00670">
    <property type="entry name" value="D_2_HYDROXYACID_DH_2"/>
    <property type="match status" value="1"/>
</dbReference>
<dbReference type="Gene3D" id="3.40.50.720">
    <property type="entry name" value="NAD(P)-binding Rossmann-like Domain"/>
    <property type="match status" value="1"/>
</dbReference>
<dbReference type="InterPro" id="IPR050857">
    <property type="entry name" value="D-2-hydroxyacid_DH"/>
</dbReference>
<protein>
    <submittedName>
        <fullName evidence="5">NAD(P)-dependent oxidoreductase</fullName>
    </submittedName>
</protein>
<feature type="non-terminal residue" evidence="5">
    <location>
        <position position="138"/>
    </location>
</feature>
<proteinExistence type="inferred from homology"/>
<keyword evidence="2" id="KW-0560">Oxidoreductase</keyword>
<keyword evidence="6" id="KW-1185">Reference proteome</keyword>
<evidence type="ECO:0000256" key="1">
    <source>
        <dbReference type="ARBA" id="ARBA00005854"/>
    </source>
</evidence>
<dbReference type="EMBL" id="JBHTIS010004404">
    <property type="protein sequence ID" value="MFD1052421.1"/>
    <property type="molecule type" value="Genomic_DNA"/>
</dbReference>
<accession>A0ABW3MPF0</accession>
<dbReference type="InterPro" id="IPR029753">
    <property type="entry name" value="D-isomer_DH_CS"/>
</dbReference>
<feature type="domain" description="D-isomer specific 2-hydroxyacid dehydrogenase NAD-binding" evidence="4">
    <location>
        <begin position="16"/>
        <end position="138"/>
    </location>
</feature>
<dbReference type="PANTHER" id="PTHR42789">
    <property type="entry name" value="D-ISOMER SPECIFIC 2-HYDROXYACID DEHYDROGENASE FAMILY PROTEIN (AFU_ORTHOLOGUE AFUA_6G10090)"/>
    <property type="match status" value="1"/>
</dbReference>
<evidence type="ECO:0000256" key="2">
    <source>
        <dbReference type="ARBA" id="ARBA00023002"/>
    </source>
</evidence>